<dbReference type="Pfam" id="PF01935">
    <property type="entry name" value="DUF87"/>
    <property type="match status" value="1"/>
</dbReference>
<dbReference type="KEGG" id="sbal:HUE88_02805"/>
<dbReference type="InterPro" id="IPR027417">
    <property type="entry name" value="P-loop_NTPase"/>
</dbReference>
<dbReference type="RefSeq" id="WP_194370849.1">
    <property type="nucleotide sequence ID" value="NZ_CP054492.1"/>
</dbReference>
<gene>
    <name evidence="2" type="ORF">HUE88_02805</name>
</gene>
<dbReference type="Proteomes" id="UP000593994">
    <property type="component" value="Chromosome"/>
</dbReference>
<feature type="domain" description="Helicase HerA central" evidence="1">
    <location>
        <begin position="486"/>
        <end position="530"/>
    </location>
</feature>
<organism evidence="2 3">
    <name type="scientific">Candidatus Sulfurimonas baltica</name>
    <dbReference type="NCBI Taxonomy" id="2740404"/>
    <lineage>
        <taxon>Bacteria</taxon>
        <taxon>Pseudomonadati</taxon>
        <taxon>Campylobacterota</taxon>
        <taxon>Epsilonproteobacteria</taxon>
        <taxon>Campylobacterales</taxon>
        <taxon>Sulfurimonadaceae</taxon>
        <taxon>Sulfurimonas</taxon>
    </lineage>
</organism>
<evidence type="ECO:0000259" key="1">
    <source>
        <dbReference type="Pfam" id="PF01935"/>
    </source>
</evidence>
<reference evidence="2 3" key="1">
    <citation type="submission" date="2020-05" db="EMBL/GenBank/DDBJ databases">
        <title>Sulfurimonas marisnigri, sp. nov., and Sulfurimonas baltica, sp. nov., manganese oxide reducing chemolithoautotrophs of the class Epsilonproteobacteria isolated from the pelagic redoxclines of the Black and Baltic Seas and emended description of the genus Sulfurimonas.</title>
        <authorList>
            <person name="Henkel J.V."/>
            <person name="Laudan C."/>
            <person name="Werner J."/>
            <person name="Neu T."/>
            <person name="Plewe S."/>
            <person name="Sproer C."/>
            <person name="Bunk B."/>
            <person name="Schulz-Vogt H.N."/>
        </authorList>
    </citation>
    <scope>NUCLEOTIDE SEQUENCE [LARGE SCALE GENOMIC DNA]</scope>
    <source>
        <strain evidence="2 3">GD2</strain>
    </source>
</reference>
<proteinExistence type="predicted"/>
<sequence length="604" mass="70578">MHDNQQQIPIDLQQPLQQSFNNTFRTLSDYAIEKNMRQTIKQDMLNEYDYIIQECHWLIDEISKNQSNSLTKDSNNIYFIHNGENFISKIEDMSNIEIELFHVLSREVKIYKDTNNLVENKRDQPHKIHLPLHIIKSKIEPILVFDIYDEIKNSSYSFNLFTYTHYLEQRLNTQIQKITKQELEKIYRFSFDSVLLNEKEYSIELINKYFIKLFLHVLTINDNSEYIEEWLTYFFKTLRRVRSTLVLIGNKDVSEEIFYNGIIQQIFGFEHCITITDEMLESQPVGAILQNKLFIHINHIPEDKKHQKKLKDLLEGIIVYDKNGVTPFLCQVIFTLDQPHPFLNDFLSQSKVFFVDSIENINCKLNQPDRISLVNNIAKNLTDFSQQLASLDLSKVKSYSNQYNYLDLSQQDVLNQRAIHHSNKISLNDTVSFKDKDYKTDNELFKNWLKDPELMELALSYNSQNPILDPFDDSFEKIIPTEERYKHSYVTGKTGSGKSELLKTMIYRDILRDDCSVILLDIHGDLAHSVTRLVDKERLVLIDPILKKDLSPTINLFHTDDKSEENVEQVSQMITTIINEINVGDSPSGTIVIGGVKIGSTESC</sequence>
<dbReference type="SUPFAM" id="SSF52540">
    <property type="entry name" value="P-loop containing nucleoside triphosphate hydrolases"/>
    <property type="match status" value="1"/>
</dbReference>
<dbReference type="AlphaFoldDB" id="A0A7S7RNK1"/>
<dbReference type="EMBL" id="CP054492">
    <property type="protein sequence ID" value="QOY52634.1"/>
    <property type="molecule type" value="Genomic_DNA"/>
</dbReference>
<accession>A0A7S7RNK1</accession>
<keyword evidence="3" id="KW-1185">Reference proteome</keyword>
<dbReference type="Gene3D" id="3.40.50.300">
    <property type="entry name" value="P-loop containing nucleotide triphosphate hydrolases"/>
    <property type="match status" value="1"/>
</dbReference>
<evidence type="ECO:0000313" key="2">
    <source>
        <dbReference type="EMBL" id="QOY52634.1"/>
    </source>
</evidence>
<dbReference type="InterPro" id="IPR002789">
    <property type="entry name" value="HerA_central"/>
</dbReference>
<protein>
    <submittedName>
        <fullName evidence="2">DUF87 domain-containing protein</fullName>
    </submittedName>
</protein>
<name>A0A7S7RNK1_9BACT</name>
<evidence type="ECO:0000313" key="3">
    <source>
        <dbReference type="Proteomes" id="UP000593994"/>
    </source>
</evidence>